<sequence>MSELTELDPTTARDWVARWDRQQETYLADREDRFTAVIDAVDASAGRPDPLVLDLGAGPGSLSVRLLRRLPQATVIAIDADPVTLALGRSAYGDVAGLRFEDLDLRTPGWVAGLGLEAGRKVDAVVSSTALHWLGSAELRDLYAALAALLRPGGLLLDADHLRLDEADSPVLSSLEQSLEEREALRRLPDGPSGQAEDWDQWWQAVSAHPALAPADTERVRRELVHPVRDGRKLAVHTAALHAAGFAEVGVIWQRGASRLLAAVR</sequence>
<dbReference type="OrthoDB" id="3286690at2"/>
<dbReference type="Gene3D" id="3.40.50.150">
    <property type="entry name" value="Vaccinia Virus protein VP39"/>
    <property type="match status" value="1"/>
</dbReference>
<keyword evidence="2" id="KW-0489">Methyltransferase</keyword>
<evidence type="ECO:0000313" key="3">
    <source>
        <dbReference type="Proteomes" id="UP000188929"/>
    </source>
</evidence>
<dbReference type="SUPFAM" id="SSF53335">
    <property type="entry name" value="S-adenosyl-L-methionine-dependent methyltransferases"/>
    <property type="match status" value="1"/>
</dbReference>
<dbReference type="GO" id="GO:0032259">
    <property type="term" value="P:methylation"/>
    <property type="evidence" value="ECO:0007669"/>
    <property type="project" value="UniProtKB-KW"/>
</dbReference>
<organism evidence="2 3">
    <name type="scientific">Pseudofrankia asymbiotica</name>
    <dbReference type="NCBI Taxonomy" id="1834516"/>
    <lineage>
        <taxon>Bacteria</taxon>
        <taxon>Bacillati</taxon>
        <taxon>Actinomycetota</taxon>
        <taxon>Actinomycetes</taxon>
        <taxon>Frankiales</taxon>
        <taxon>Frankiaceae</taxon>
        <taxon>Pseudofrankia</taxon>
    </lineage>
</organism>
<dbReference type="Proteomes" id="UP000188929">
    <property type="component" value="Unassembled WGS sequence"/>
</dbReference>
<accession>A0A1V2IEW4</accession>
<comment type="caution">
    <text evidence="2">The sequence shown here is derived from an EMBL/GenBank/DDBJ whole genome shotgun (WGS) entry which is preliminary data.</text>
</comment>
<gene>
    <name evidence="2" type="ORF">BL253_07940</name>
</gene>
<name>A0A1V2IEW4_9ACTN</name>
<dbReference type="InterPro" id="IPR029063">
    <property type="entry name" value="SAM-dependent_MTases_sf"/>
</dbReference>
<protein>
    <submittedName>
        <fullName evidence="2">Methyltransferase type 11</fullName>
    </submittedName>
</protein>
<dbReference type="RefSeq" id="WP_076815072.1">
    <property type="nucleotide sequence ID" value="NZ_MOMC01000015.1"/>
</dbReference>
<dbReference type="AlphaFoldDB" id="A0A1V2IEW4"/>
<evidence type="ECO:0000313" key="2">
    <source>
        <dbReference type="EMBL" id="ONH31605.1"/>
    </source>
</evidence>
<dbReference type="Pfam" id="PF13649">
    <property type="entry name" value="Methyltransf_25"/>
    <property type="match status" value="1"/>
</dbReference>
<dbReference type="GO" id="GO:0008168">
    <property type="term" value="F:methyltransferase activity"/>
    <property type="evidence" value="ECO:0007669"/>
    <property type="project" value="UniProtKB-KW"/>
</dbReference>
<dbReference type="STRING" id="1834516.BL253_07940"/>
<feature type="domain" description="Methyltransferase" evidence="1">
    <location>
        <begin position="52"/>
        <end position="154"/>
    </location>
</feature>
<reference evidence="3" key="1">
    <citation type="submission" date="2016-10" db="EMBL/GenBank/DDBJ databases">
        <title>Frankia sp. NRRL B-16386 Genome sequencing.</title>
        <authorList>
            <person name="Ghodhbane-Gtari F."/>
            <person name="Swanson E."/>
            <person name="Gueddou A."/>
            <person name="Hezbri K."/>
            <person name="Ktari K."/>
            <person name="Nouioui I."/>
            <person name="Morris K."/>
            <person name="Simpson S."/>
            <person name="Abebe-Akele F."/>
            <person name="Thomas K."/>
            <person name="Gtari M."/>
            <person name="Tisa L.S."/>
        </authorList>
    </citation>
    <scope>NUCLEOTIDE SEQUENCE [LARGE SCALE GENOMIC DNA]</scope>
    <source>
        <strain evidence="3">NRRL B-16386</strain>
    </source>
</reference>
<keyword evidence="3" id="KW-1185">Reference proteome</keyword>
<dbReference type="InterPro" id="IPR041698">
    <property type="entry name" value="Methyltransf_25"/>
</dbReference>
<keyword evidence="2" id="KW-0808">Transferase</keyword>
<proteinExistence type="predicted"/>
<dbReference type="CDD" id="cd02440">
    <property type="entry name" value="AdoMet_MTases"/>
    <property type="match status" value="1"/>
</dbReference>
<evidence type="ECO:0000259" key="1">
    <source>
        <dbReference type="Pfam" id="PF13649"/>
    </source>
</evidence>
<dbReference type="EMBL" id="MOMC01000015">
    <property type="protein sequence ID" value="ONH31605.1"/>
    <property type="molecule type" value="Genomic_DNA"/>
</dbReference>